<dbReference type="GO" id="GO:0019219">
    <property type="term" value="P:regulation of nucleobase-containing compound metabolic process"/>
    <property type="evidence" value="ECO:0007669"/>
    <property type="project" value="UniProtKB-ARBA"/>
</dbReference>
<keyword evidence="19" id="KW-0539">Nucleus</keyword>
<dbReference type="Pfam" id="PF00570">
    <property type="entry name" value="HRDC"/>
    <property type="match status" value="1"/>
</dbReference>
<dbReference type="GO" id="GO:0071051">
    <property type="term" value="P:poly(A)-dependent snoRNA 3'-end processing"/>
    <property type="evidence" value="ECO:0007669"/>
    <property type="project" value="TreeGrafter"/>
</dbReference>
<evidence type="ECO:0000256" key="7">
    <source>
        <dbReference type="ARBA" id="ARBA00022552"/>
    </source>
</evidence>
<dbReference type="InterPro" id="IPR049559">
    <property type="entry name" value="Rrp6p-like_exo"/>
</dbReference>
<dbReference type="GO" id="GO:0071035">
    <property type="term" value="P:nuclear polyadenylation-dependent rRNA catabolic process"/>
    <property type="evidence" value="ECO:0007669"/>
    <property type="project" value="TreeGrafter"/>
</dbReference>
<evidence type="ECO:0000256" key="3">
    <source>
        <dbReference type="ARBA" id="ARBA00004604"/>
    </source>
</evidence>
<reference evidence="25" key="2">
    <citation type="submission" date="2025-08" db="UniProtKB">
        <authorList>
            <consortium name="Ensembl"/>
        </authorList>
    </citation>
    <scope>IDENTIFICATION</scope>
</reference>
<dbReference type="GO" id="GO:0005730">
    <property type="term" value="C:nucleolus"/>
    <property type="evidence" value="ECO:0007669"/>
    <property type="project" value="UniProtKB-SubCell"/>
</dbReference>
<feature type="domain" description="HRDC" evidence="24">
    <location>
        <begin position="482"/>
        <end position="562"/>
    </location>
</feature>
<dbReference type="GO" id="GO:0000175">
    <property type="term" value="F:3'-5'-RNA exonuclease activity"/>
    <property type="evidence" value="ECO:0007669"/>
    <property type="project" value="InterPro"/>
</dbReference>
<evidence type="ECO:0000256" key="10">
    <source>
        <dbReference type="ARBA" id="ARBA00022723"/>
    </source>
</evidence>
<comment type="subunit">
    <text evidence="21">Component of the RNA exosome complex. The catalytically inactive RNA exosome core complex (Exo-9) associates with the catalytic subunit EXOSC10/RRP6 (via its N-terminus). Exo-9 may associate with DIS3 to form the nucleolar exosome complex, or DIS3L to form the cytoplasmic exosome complex. The RNA exosome complex interacts with cofactors C1D/RRP47, MPHOSPH6/MPP6 and MTREX/MTR4. Interacts with MTREX; the interaction with MTREX mediates the association of MTREX with nuclear RNA exosomes. Part of the small subunit (SSU) processome, composed of more than 70 proteins and the RNA chaperone small nucleolar RNA (snoRNA) U3. Interacts with ALYREF/THOC4. Interacts with DHX36; this interaction occurs in a RNase-insensitive manner. Interacts with NRDE2. Interacts (via C-terminus) with USP36 (via C-terminus); the interaction is facilitated by the association with RNA and promotes sumoylation of EXOSC10.</text>
</comment>
<dbReference type="SUPFAM" id="SSF47819">
    <property type="entry name" value="HRDC-like"/>
    <property type="match status" value="1"/>
</dbReference>
<dbReference type="FunFam" id="1.10.150.80:FF:000001">
    <property type="entry name" value="Putative exosome component 10"/>
    <property type="match status" value="1"/>
</dbReference>
<dbReference type="GO" id="GO:0003727">
    <property type="term" value="F:single-stranded RNA binding"/>
    <property type="evidence" value="ECO:0007669"/>
    <property type="project" value="TreeGrafter"/>
</dbReference>
<dbReference type="InterPro" id="IPR012337">
    <property type="entry name" value="RNaseH-like_sf"/>
</dbReference>
<keyword evidence="16" id="KW-0832">Ubl conjugation</keyword>
<keyword evidence="14" id="KW-0269">Exonuclease</keyword>
<name>A0A671VIT4_SPAAU</name>
<dbReference type="InterPro" id="IPR044876">
    <property type="entry name" value="HRDC_dom_sf"/>
</dbReference>
<keyword evidence="18" id="KW-0234">DNA repair</keyword>
<dbReference type="GeneTree" id="ENSGT00390000015408"/>
<evidence type="ECO:0000256" key="6">
    <source>
        <dbReference type="ARBA" id="ARBA00022499"/>
    </source>
</evidence>
<feature type="compositionally biased region" description="Basic and acidic residues" evidence="23">
    <location>
        <begin position="756"/>
        <end position="771"/>
    </location>
</feature>
<dbReference type="GO" id="GO:0005654">
    <property type="term" value="C:nucleoplasm"/>
    <property type="evidence" value="ECO:0007669"/>
    <property type="project" value="UniProtKB-SubCell"/>
</dbReference>
<dbReference type="Pfam" id="PF08066">
    <property type="entry name" value="PMC2NT"/>
    <property type="match status" value="1"/>
</dbReference>
<dbReference type="GO" id="GO:0000176">
    <property type="term" value="C:nuclear exosome (RNase complex)"/>
    <property type="evidence" value="ECO:0007669"/>
    <property type="project" value="InterPro"/>
</dbReference>
<comment type="subcellular location">
    <subcellularLocation>
        <location evidence="2">Cytoplasm</location>
    </subcellularLocation>
    <subcellularLocation>
        <location evidence="3">Nucleus</location>
        <location evidence="3">Nucleolus</location>
    </subcellularLocation>
    <subcellularLocation>
        <location evidence="4">Nucleus</location>
        <location evidence="4">Nucleoplasm</location>
    </subcellularLocation>
</comment>
<dbReference type="InterPro" id="IPR002121">
    <property type="entry name" value="HRDC_dom"/>
</dbReference>
<gene>
    <name evidence="25" type="primary">EXOSC10</name>
    <name evidence="25" type="synonym">exosc10</name>
</gene>
<evidence type="ECO:0000256" key="16">
    <source>
        <dbReference type="ARBA" id="ARBA00022843"/>
    </source>
</evidence>
<feature type="region of interest" description="Disordered" evidence="23">
    <location>
        <begin position="675"/>
        <end position="810"/>
    </location>
</feature>
<reference evidence="25" key="1">
    <citation type="submission" date="2021-04" db="EMBL/GenBank/DDBJ databases">
        <authorList>
            <consortium name="Wellcome Sanger Institute Data Sharing"/>
        </authorList>
    </citation>
    <scope>NUCLEOTIDE SEQUENCE [LARGE SCALE GENOMIC DNA]</scope>
</reference>
<dbReference type="InterPro" id="IPR012588">
    <property type="entry name" value="Exosome-assoc_fac_Rrp6_N"/>
</dbReference>
<evidence type="ECO:0000256" key="1">
    <source>
        <dbReference type="ARBA" id="ARBA00001946"/>
    </source>
</evidence>
<dbReference type="Gene3D" id="3.30.420.10">
    <property type="entry name" value="Ribonuclease H-like superfamily/Ribonuclease H"/>
    <property type="match status" value="1"/>
</dbReference>
<organism evidence="25 26">
    <name type="scientific">Sparus aurata</name>
    <name type="common">Gilthead sea bream</name>
    <dbReference type="NCBI Taxonomy" id="8175"/>
    <lineage>
        <taxon>Eukaryota</taxon>
        <taxon>Metazoa</taxon>
        <taxon>Chordata</taxon>
        <taxon>Craniata</taxon>
        <taxon>Vertebrata</taxon>
        <taxon>Euteleostomi</taxon>
        <taxon>Actinopterygii</taxon>
        <taxon>Neopterygii</taxon>
        <taxon>Teleostei</taxon>
        <taxon>Neoteleostei</taxon>
        <taxon>Acanthomorphata</taxon>
        <taxon>Eupercaria</taxon>
        <taxon>Spariformes</taxon>
        <taxon>Sparidae</taxon>
        <taxon>Sparus</taxon>
    </lineage>
</organism>
<keyword evidence="6" id="KW-1017">Isopeptide bond</keyword>
<keyword evidence="10" id="KW-0479">Metal-binding</keyword>
<dbReference type="Ensembl" id="ENSSAUT00010025918.1">
    <property type="protein sequence ID" value="ENSSAUP00010024541.1"/>
    <property type="gene ID" value="ENSSAUG00010009044.1"/>
</dbReference>
<evidence type="ECO:0000259" key="24">
    <source>
        <dbReference type="PROSITE" id="PS50967"/>
    </source>
</evidence>
<dbReference type="GO" id="GO:0071036">
    <property type="term" value="P:nuclear polyadenylation-dependent snoRNA catabolic process"/>
    <property type="evidence" value="ECO:0007669"/>
    <property type="project" value="TreeGrafter"/>
</dbReference>
<evidence type="ECO:0000256" key="4">
    <source>
        <dbReference type="ARBA" id="ARBA00004642"/>
    </source>
</evidence>
<dbReference type="GO" id="GO:0006281">
    <property type="term" value="P:DNA repair"/>
    <property type="evidence" value="ECO:0007669"/>
    <property type="project" value="UniProtKB-KW"/>
</dbReference>
<dbReference type="InterPro" id="IPR045092">
    <property type="entry name" value="Rrp6-like"/>
</dbReference>
<proteinExistence type="inferred from homology"/>
<dbReference type="AlphaFoldDB" id="A0A671VIT4"/>
<evidence type="ECO:0000256" key="20">
    <source>
        <dbReference type="ARBA" id="ARBA00043957"/>
    </source>
</evidence>
<accession>A0A671VIT4</accession>
<evidence type="ECO:0000256" key="2">
    <source>
        <dbReference type="ARBA" id="ARBA00004496"/>
    </source>
</evidence>
<dbReference type="SMART" id="SM00474">
    <property type="entry name" value="35EXOc"/>
    <property type="match status" value="1"/>
</dbReference>
<evidence type="ECO:0000313" key="25">
    <source>
        <dbReference type="Ensembl" id="ENSSAUP00010024541.1"/>
    </source>
</evidence>
<protein>
    <recommendedName>
        <fullName evidence="22">Exosome complex component 10</fullName>
    </recommendedName>
</protein>
<keyword evidence="8" id="KW-0597">Phosphoprotein</keyword>
<evidence type="ECO:0000256" key="19">
    <source>
        <dbReference type="ARBA" id="ARBA00023242"/>
    </source>
</evidence>
<dbReference type="GO" id="GO:0071044">
    <property type="term" value="P:histone mRNA catabolic process"/>
    <property type="evidence" value="ECO:0007669"/>
    <property type="project" value="TreeGrafter"/>
</dbReference>
<dbReference type="InterPro" id="IPR036397">
    <property type="entry name" value="RNaseH_sf"/>
</dbReference>
<dbReference type="GO" id="GO:0071037">
    <property type="term" value="P:nuclear polyadenylation-dependent snRNA catabolic process"/>
    <property type="evidence" value="ECO:0007669"/>
    <property type="project" value="TreeGrafter"/>
</dbReference>
<dbReference type="SUPFAM" id="SSF53098">
    <property type="entry name" value="Ribonuclease H-like"/>
    <property type="match status" value="1"/>
</dbReference>
<evidence type="ECO:0000256" key="8">
    <source>
        <dbReference type="ARBA" id="ARBA00022553"/>
    </source>
</evidence>
<dbReference type="CDD" id="cd06147">
    <property type="entry name" value="Rrp6p_like_exo"/>
    <property type="match status" value="1"/>
</dbReference>
<dbReference type="InterPro" id="IPR002562">
    <property type="entry name" value="3'-5'_exonuclease_dom"/>
</dbReference>
<evidence type="ECO:0000256" key="21">
    <source>
        <dbReference type="ARBA" id="ARBA00065628"/>
    </source>
</evidence>
<sequence length="810" mass="93271">MIIREKQEEPSFDVVLPPSKHGFGAVLSATKASASLPQAGDEFDFYRSFPGFQEFCESQGDKLLHFMSQIMQVHGCRSHLRDRNKLTGLEERFDLIVDSNDVILERVGILLDEADGVNRSQQPVMPAGFQPPKIVVSSWNRKGSGSGSRSEMFRLLHAKNVARPQLKFKEKVDNSNTPFIPKIFIKPNAVKPLPSYFTNKQIRKERPEDLDVPAALADLIHQQRTQEHVEDMFAHPYQYELDHLLLPESLLSKPEVQMYRPMDESNFSFIDTLEDLVALNEKLCKLSEFAVDLEHHSYRSFLGITSLMQISTREEDFIIDTLELRSELYILNEAFTDPAIVKVFHGADSDIEWLQRDFGLYVVRLFDTHQASRALNLARHSLDHLLTHFCNVGSDKRYQLADWRIRPLPDEMVQYARTDTHYLLYIYDCVRAQLLDFNHGQPGLLQSVWNKSKDISLKKYMKPIYTEESYLEVQRKQKRSFNTQQLTAFRLLFAWRDKLARQEDESTGYVLPTHMMIKISEELPKEPQGIIACCNPVPPLVRQQVNALHLLVQQAREMPLLKPEVTLFGPHDTSRVSESDHHPFSADELCFLLKEPRILKDEDSLPVAQMKARRIIESFENPFRMYLPSSDVHVNKNAKFDPSSKIFEVTNRAKYSHVYPDLDLVHKYTDERNKAKQSYKESLQNVATVRQQAESAKGGAKKRERVPSEVGESTPKPSKKLMTPAEKPQKTEPPPEESFKPFDYSQSDLKVFAGNKSKDNTQFDPNRQAHDFKKKKFGRGQKSNLGAGGRSMSYMAGKSDRGFRHNWPKR</sequence>
<dbReference type="InterPro" id="IPR010997">
    <property type="entry name" value="HRDC-like_sf"/>
</dbReference>
<evidence type="ECO:0000256" key="23">
    <source>
        <dbReference type="SAM" id="MobiDB-lite"/>
    </source>
</evidence>
<dbReference type="PROSITE" id="PS50967">
    <property type="entry name" value="HRDC"/>
    <property type="match status" value="1"/>
</dbReference>
<dbReference type="Pfam" id="PF01612">
    <property type="entry name" value="DNA_pol_A_exo1"/>
    <property type="match status" value="1"/>
</dbReference>
<comment type="similarity">
    <text evidence="20">Belongs to the exosome component 10/RRP6 family.</text>
</comment>
<evidence type="ECO:0000256" key="12">
    <source>
        <dbReference type="ARBA" id="ARBA00022801"/>
    </source>
</evidence>
<keyword evidence="12" id="KW-0378">Hydrolase</keyword>
<dbReference type="GO" id="GO:0071040">
    <property type="term" value="P:nuclear polyadenylation-dependent antisense transcript catabolic process"/>
    <property type="evidence" value="ECO:0007669"/>
    <property type="project" value="TreeGrafter"/>
</dbReference>
<keyword evidence="9" id="KW-0540">Nuclease</keyword>
<keyword evidence="13" id="KW-0271">Exosome</keyword>
<keyword evidence="5" id="KW-0963">Cytoplasm</keyword>
<dbReference type="GO" id="GO:0046872">
    <property type="term" value="F:metal ion binding"/>
    <property type="evidence" value="ECO:0007669"/>
    <property type="project" value="UniProtKB-KW"/>
</dbReference>
<evidence type="ECO:0000256" key="13">
    <source>
        <dbReference type="ARBA" id="ARBA00022835"/>
    </source>
</evidence>
<dbReference type="PANTHER" id="PTHR12124">
    <property type="entry name" value="POLYMYOSITIS/SCLERODERMA AUTOANTIGEN-RELATED"/>
    <property type="match status" value="1"/>
</dbReference>
<evidence type="ECO:0000256" key="14">
    <source>
        <dbReference type="ARBA" id="ARBA00022839"/>
    </source>
</evidence>
<evidence type="ECO:0000256" key="17">
    <source>
        <dbReference type="ARBA" id="ARBA00022884"/>
    </source>
</evidence>
<dbReference type="GO" id="GO:0071038">
    <property type="term" value="P:TRAMP-dependent tRNA surveillance pathway"/>
    <property type="evidence" value="ECO:0007669"/>
    <property type="project" value="TreeGrafter"/>
</dbReference>
<evidence type="ECO:0000313" key="26">
    <source>
        <dbReference type="Proteomes" id="UP000472265"/>
    </source>
</evidence>
<evidence type="ECO:0000256" key="15">
    <source>
        <dbReference type="ARBA" id="ARBA00022842"/>
    </source>
</evidence>
<evidence type="ECO:0000256" key="22">
    <source>
        <dbReference type="ARBA" id="ARBA00070703"/>
    </source>
</evidence>
<dbReference type="GO" id="GO:0000166">
    <property type="term" value="F:nucleotide binding"/>
    <property type="evidence" value="ECO:0007669"/>
    <property type="project" value="InterPro"/>
</dbReference>
<evidence type="ECO:0000256" key="11">
    <source>
        <dbReference type="ARBA" id="ARBA00022763"/>
    </source>
</evidence>
<keyword evidence="11" id="KW-0227">DNA damage</keyword>
<dbReference type="Gene3D" id="1.10.150.80">
    <property type="entry name" value="HRDC domain"/>
    <property type="match status" value="1"/>
</dbReference>
<dbReference type="FunFam" id="3.30.420.10:FF:000022">
    <property type="entry name" value="Exosome component 10"/>
    <property type="match status" value="1"/>
</dbReference>
<comment type="cofactor">
    <cofactor evidence="1">
        <name>Mg(2+)</name>
        <dbReference type="ChEBI" id="CHEBI:18420"/>
    </cofactor>
</comment>
<dbReference type="Proteomes" id="UP000472265">
    <property type="component" value="Chromosome 7"/>
</dbReference>
<keyword evidence="26" id="KW-1185">Reference proteome</keyword>
<keyword evidence="15" id="KW-0460">Magnesium</keyword>
<evidence type="ECO:0000256" key="9">
    <source>
        <dbReference type="ARBA" id="ARBA00022722"/>
    </source>
</evidence>
<feature type="compositionally biased region" description="Polar residues" evidence="23">
    <location>
        <begin position="680"/>
        <end position="694"/>
    </location>
</feature>
<dbReference type="GO" id="GO:0000467">
    <property type="term" value="P:exonucleolytic trimming to generate mature 3'-end of 5.8S rRNA from tricistronic rRNA transcript (SSU-rRNA, 5.8S rRNA, LSU-rRNA)"/>
    <property type="evidence" value="ECO:0007669"/>
    <property type="project" value="InterPro"/>
</dbReference>
<dbReference type="SMART" id="SM00341">
    <property type="entry name" value="HRDC"/>
    <property type="match status" value="1"/>
</dbReference>
<reference evidence="25" key="3">
    <citation type="submission" date="2025-09" db="UniProtKB">
        <authorList>
            <consortium name="Ensembl"/>
        </authorList>
    </citation>
    <scope>IDENTIFICATION</scope>
</reference>
<dbReference type="GO" id="GO:0005737">
    <property type="term" value="C:cytoplasm"/>
    <property type="evidence" value="ECO:0007669"/>
    <property type="project" value="UniProtKB-SubCell"/>
</dbReference>
<keyword evidence="7" id="KW-0698">rRNA processing</keyword>
<dbReference type="PANTHER" id="PTHR12124:SF47">
    <property type="entry name" value="EXOSOME COMPONENT 10"/>
    <property type="match status" value="1"/>
</dbReference>
<dbReference type="GO" id="GO:0071039">
    <property type="term" value="P:nuclear polyadenylation-dependent CUT catabolic process"/>
    <property type="evidence" value="ECO:0007669"/>
    <property type="project" value="TreeGrafter"/>
</dbReference>
<evidence type="ECO:0000256" key="5">
    <source>
        <dbReference type="ARBA" id="ARBA00022490"/>
    </source>
</evidence>
<keyword evidence="17" id="KW-0694">RNA-binding</keyword>
<evidence type="ECO:0000256" key="18">
    <source>
        <dbReference type="ARBA" id="ARBA00023204"/>
    </source>
</evidence>